<feature type="region of interest" description="Disordered" evidence="1">
    <location>
        <begin position="299"/>
        <end position="362"/>
    </location>
</feature>
<feature type="domain" description="Knr4/Smi1-like" evidence="2">
    <location>
        <begin position="45"/>
        <end position="187"/>
    </location>
</feature>
<gene>
    <name evidence="3" type="primary">TPGS2</name>
    <name evidence="3" type="ORF">CM83_18088</name>
</gene>
<reference evidence="3" key="1">
    <citation type="journal article" date="2014" name="PLoS ONE">
        <title>Transcriptome-Based Identification of ABC Transporters in the Western Tarnished Plant Bug Lygus hesperus.</title>
        <authorList>
            <person name="Hull J.J."/>
            <person name="Chaney K."/>
            <person name="Geib S.M."/>
            <person name="Fabrick J.A."/>
            <person name="Brent C.S."/>
            <person name="Walsh D."/>
            <person name="Lavine L.C."/>
        </authorList>
    </citation>
    <scope>NUCLEOTIDE SEQUENCE</scope>
</reference>
<dbReference type="Pfam" id="PF09346">
    <property type="entry name" value="SMI1_KNR4"/>
    <property type="match status" value="1"/>
</dbReference>
<name>A0A0A9XGT5_LYGHE</name>
<dbReference type="PANTHER" id="PTHR31854">
    <property type="entry name" value="TUBULIN POLYGLUTAMYLASE COMPLEX SUBUNIT 2"/>
    <property type="match status" value="1"/>
</dbReference>
<evidence type="ECO:0000259" key="2">
    <source>
        <dbReference type="SMART" id="SM00860"/>
    </source>
</evidence>
<proteinExistence type="predicted"/>
<evidence type="ECO:0000256" key="1">
    <source>
        <dbReference type="SAM" id="MobiDB-lite"/>
    </source>
</evidence>
<accession>A0A0A9XGT5</accession>
<sequence>MSILYHFNFNNSETERFFDELTMGLLYALNLVMGVENVMAVVSEGLSPDEIVEWQREMDYPLPNDLISFYSLINGIHITWGYKMRNSALLKVGLLKIESLYDLKPMGYIRNSGDARQDLLINLDVISGDDQPKFNTDFKIIQLENTRDSSTVCLVYSVAKRTHTIWLLDRSLQWHYITDSFTKYFYMMVKHAGLPQWQLGQTVLGMAMWAKQLMYTFALCLQSPPTSGLHSWLVDPSRAQASYEAALADPTAVKFLKKKTIEYTGYFSVDAPALLPNDPTLGDDSASIDDTKACETTLANLDTLPNDESDATSQDNSVSEDTSSVEDSTEDQDIHVSHSSHPADLQDKSLLSSDDSFTTTKP</sequence>
<dbReference type="SUPFAM" id="SSF160631">
    <property type="entry name" value="SMI1/KNR4-like"/>
    <property type="match status" value="1"/>
</dbReference>
<dbReference type="InterPro" id="IPR039231">
    <property type="entry name" value="TPGS2"/>
</dbReference>
<dbReference type="SMART" id="SM00860">
    <property type="entry name" value="SMI1_KNR4"/>
    <property type="match status" value="1"/>
</dbReference>
<dbReference type="InterPro" id="IPR018958">
    <property type="entry name" value="Knr4/Smi1-like_dom"/>
</dbReference>
<evidence type="ECO:0000313" key="3">
    <source>
        <dbReference type="EMBL" id="JAG16295.1"/>
    </source>
</evidence>
<dbReference type="PANTHER" id="PTHR31854:SF2">
    <property type="entry name" value="TUBULIN POLYGLUTAMYLASE COMPLEX SUBUNIT 2"/>
    <property type="match status" value="1"/>
</dbReference>
<feature type="non-terminal residue" evidence="3">
    <location>
        <position position="362"/>
    </location>
</feature>
<reference evidence="3" key="2">
    <citation type="submission" date="2014-07" db="EMBL/GenBank/DDBJ databases">
        <authorList>
            <person name="Hull J."/>
        </authorList>
    </citation>
    <scope>NUCLEOTIDE SEQUENCE</scope>
</reference>
<dbReference type="AlphaFoldDB" id="A0A0A9XGT5"/>
<dbReference type="EMBL" id="GBHO01027309">
    <property type="protein sequence ID" value="JAG16295.1"/>
    <property type="molecule type" value="Transcribed_RNA"/>
</dbReference>
<organism evidence="3">
    <name type="scientific">Lygus hesperus</name>
    <name type="common">Western plant bug</name>
    <dbReference type="NCBI Taxonomy" id="30085"/>
    <lineage>
        <taxon>Eukaryota</taxon>
        <taxon>Metazoa</taxon>
        <taxon>Ecdysozoa</taxon>
        <taxon>Arthropoda</taxon>
        <taxon>Hexapoda</taxon>
        <taxon>Insecta</taxon>
        <taxon>Pterygota</taxon>
        <taxon>Neoptera</taxon>
        <taxon>Paraneoptera</taxon>
        <taxon>Hemiptera</taxon>
        <taxon>Heteroptera</taxon>
        <taxon>Panheteroptera</taxon>
        <taxon>Cimicomorpha</taxon>
        <taxon>Miridae</taxon>
        <taxon>Mirini</taxon>
        <taxon>Lygus</taxon>
    </lineage>
</organism>
<dbReference type="InterPro" id="IPR037883">
    <property type="entry name" value="Knr4/Smi1-like_sf"/>
</dbReference>
<protein>
    <submittedName>
        <fullName evidence="3">Tubulin polyglutamylase complex subunit 2</fullName>
    </submittedName>
</protein>